<gene>
    <name evidence="6" type="ORF">GGQ92_002714</name>
</gene>
<name>A0A841RRR1_9BACI</name>
<dbReference type="Pfam" id="PF02659">
    <property type="entry name" value="Mntp"/>
    <property type="match status" value="1"/>
</dbReference>
<dbReference type="PANTHER" id="PTHR35529:SF2">
    <property type="entry name" value="SPORULATION PROTEIN YTAF-RELATED"/>
    <property type="match status" value="1"/>
</dbReference>
<proteinExistence type="predicted"/>
<dbReference type="InterPro" id="IPR003810">
    <property type="entry name" value="Mntp/YtaF"/>
</dbReference>
<feature type="transmembrane region" description="Helical" evidence="5">
    <location>
        <begin position="64"/>
        <end position="82"/>
    </location>
</feature>
<evidence type="ECO:0000256" key="1">
    <source>
        <dbReference type="ARBA" id="ARBA00022475"/>
    </source>
</evidence>
<keyword evidence="1" id="KW-1003">Cell membrane</keyword>
<evidence type="ECO:0000256" key="3">
    <source>
        <dbReference type="ARBA" id="ARBA00022989"/>
    </source>
</evidence>
<evidence type="ECO:0000256" key="5">
    <source>
        <dbReference type="SAM" id="Phobius"/>
    </source>
</evidence>
<evidence type="ECO:0000256" key="4">
    <source>
        <dbReference type="ARBA" id="ARBA00023136"/>
    </source>
</evidence>
<keyword evidence="4 5" id="KW-0472">Membrane</keyword>
<evidence type="ECO:0000256" key="2">
    <source>
        <dbReference type="ARBA" id="ARBA00022692"/>
    </source>
</evidence>
<feature type="transmembrane region" description="Helical" evidence="5">
    <location>
        <begin position="174"/>
        <end position="191"/>
    </location>
</feature>
<evidence type="ECO:0000313" key="7">
    <source>
        <dbReference type="Proteomes" id="UP000572212"/>
    </source>
</evidence>
<accession>A0A841RRR1</accession>
<dbReference type="Proteomes" id="UP000572212">
    <property type="component" value="Unassembled WGS sequence"/>
</dbReference>
<keyword evidence="2 5" id="KW-0812">Transmembrane</keyword>
<comment type="caution">
    <text evidence="6">The sequence shown here is derived from an EMBL/GenBank/DDBJ whole genome shotgun (WGS) entry which is preliminary data.</text>
</comment>
<feature type="transmembrane region" description="Helical" evidence="5">
    <location>
        <begin position="35"/>
        <end position="58"/>
    </location>
</feature>
<dbReference type="RefSeq" id="WP_184249908.1">
    <property type="nucleotide sequence ID" value="NZ_BAAACU010000004.1"/>
</dbReference>
<reference evidence="6 7" key="1">
    <citation type="submission" date="2020-08" db="EMBL/GenBank/DDBJ databases">
        <title>Genomic Encyclopedia of Type Strains, Phase IV (KMG-IV): sequencing the most valuable type-strain genomes for metagenomic binning, comparative biology and taxonomic classification.</title>
        <authorList>
            <person name="Goeker M."/>
        </authorList>
    </citation>
    <scope>NUCLEOTIDE SEQUENCE [LARGE SCALE GENOMIC DNA]</scope>
    <source>
        <strain evidence="6 7">DSM 11805</strain>
    </source>
</reference>
<dbReference type="EMBL" id="JACHON010000018">
    <property type="protein sequence ID" value="MBB6513895.1"/>
    <property type="molecule type" value="Genomic_DNA"/>
</dbReference>
<protein>
    <submittedName>
        <fullName evidence="6">Putative sporulation protein YtaF</fullName>
    </submittedName>
</protein>
<dbReference type="AlphaFoldDB" id="A0A841RRR1"/>
<feature type="transmembrane region" description="Helical" evidence="5">
    <location>
        <begin position="141"/>
        <end position="162"/>
    </location>
</feature>
<dbReference type="PANTHER" id="PTHR35529">
    <property type="entry name" value="MANGANESE EFFLUX PUMP MNTP-RELATED"/>
    <property type="match status" value="1"/>
</dbReference>
<feature type="transmembrane region" description="Helical" evidence="5">
    <location>
        <begin position="6"/>
        <end position="23"/>
    </location>
</feature>
<keyword evidence="7" id="KW-1185">Reference proteome</keyword>
<sequence length="192" mass="21224">MLYFLLLAISIDSFIIAYTYGLSGVQISFVQRMKIALTVGIVFYFSMKMGTWLLLFLSLKVTEMLGAFLLIFIGMSFILTALKPVEHSRFPLFNILKKPLNGDRDNSGFINGTEPFIIGLALSLDSIGTGISISLLGAQPLITSVVLLLLNVLILSVGIHVGKHFRKWNKFEKISVLPGCLLILFGIIKLVI</sequence>
<keyword evidence="3 5" id="KW-1133">Transmembrane helix</keyword>
<evidence type="ECO:0000313" key="6">
    <source>
        <dbReference type="EMBL" id="MBB6513895.1"/>
    </source>
</evidence>
<organism evidence="6 7">
    <name type="scientific">Gracilibacillus halotolerans</name>
    <dbReference type="NCBI Taxonomy" id="74386"/>
    <lineage>
        <taxon>Bacteria</taxon>
        <taxon>Bacillati</taxon>
        <taxon>Bacillota</taxon>
        <taxon>Bacilli</taxon>
        <taxon>Bacillales</taxon>
        <taxon>Bacillaceae</taxon>
        <taxon>Gracilibacillus</taxon>
    </lineage>
</organism>